<dbReference type="AlphaFoldDB" id="A0A6N7VPD0"/>
<gene>
    <name evidence="1" type="ORF">FYJ24_02180</name>
</gene>
<comment type="caution">
    <text evidence="1">The sequence shown here is derived from an EMBL/GenBank/DDBJ whole genome shotgun (WGS) entry which is preliminary data.</text>
</comment>
<proteinExistence type="predicted"/>
<evidence type="ECO:0000313" key="1">
    <source>
        <dbReference type="EMBL" id="MSS83589.1"/>
    </source>
</evidence>
<name>A0A6N7VPD0_9ACTO</name>
<dbReference type="Pfam" id="PF11248">
    <property type="entry name" value="DUF3046"/>
    <property type="match status" value="1"/>
</dbReference>
<dbReference type="RefSeq" id="WP_318656462.1">
    <property type="nucleotide sequence ID" value="NZ_VULO01000002.1"/>
</dbReference>
<keyword evidence="2" id="KW-1185">Reference proteome</keyword>
<reference evidence="1 2" key="1">
    <citation type="submission" date="2019-08" db="EMBL/GenBank/DDBJ databases">
        <title>In-depth cultivation of the pig gut microbiome towards novel bacterial diversity and tailored functional studies.</title>
        <authorList>
            <person name="Wylensek D."/>
            <person name="Hitch T.C.A."/>
            <person name="Clavel T."/>
        </authorList>
    </citation>
    <scope>NUCLEOTIDE SEQUENCE [LARGE SCALE GENOMIC DNA]</scope>
    <source>
        <strain evidence="1 2">WB03_NA08</strain>
    </source>
</reference>
<sequence length="74" mass="8399">MRTSEFRDALELAFGSVQGDSLARDLYLVRVDATAEEALAAGVPPAKVWDALMEETDADEKTRWIYRRPRRVES</sequence>
<dbReference type="EMBL" id="VULO01000002">
    <property type="protein sequence ID" value="MSS83589.1"/>
    <property type="molecule type" value="Genomic_DNA"/>
</dbReference>
<dbReference type="InterPro" id="IPR021408">
    <property type="entry name" value="DUF3046"/>
</dbReference>
<accession>A0A6N7VPD0</accession>
<organism evidence="1 2">
    <name type="scientific">Scrofimicrobium canadense</name>
    <dbReference type="NCBI Taxonomy" id="2652290"/>
    <lineage>
        <taxon>Bacteria</taxon>
        <taxon>Bacillati</taxon>
        <taxon>Actinomycetota</taxon>
        <taxon>Actinomycetes</taxon>
        <taxon>Actinomycetales</taxon>
        <taxon>Actinomycetaceae</taxon>
        <taxon>Scrofimicrobium</taxon>
    </lineage>
</organism>
<evidence type="ECO:0000313" key="2">
    <source>
        <dbReference type="Proteomes" id="UP000470875"/>
    </source>
</evidence>
<dbReference type="Proteomes" id="UP000470875">
    <property type="component" value="Unassembled WGS sequence"/>
</dbReference>
<protein>
    <submittedName>
        <fullName evidence="1">DUF3046 domain-containing protein</fullName>
    </submittedName>
</protein>